<evidence type="ECO:0000256" key="1">
    <source>
        <dbReference type="ARBA" id="ARBA00022801"/>
    </source>
</evidence>
<feature type="coiled-coil region" evidence="3">
    <location>
        <begin position="1373"/>
        <end position="1400"/>
    </location>
</feature>
<dbReference type="InterPro" id="IPR002013">
    <property type="entry name" value="SAC_dom"/>
</dbReference>
<dbReference type="InterPro" id="IPR000300">
    <property type="entry name" value="IPPc"/>
</dbReference>
<dbReference type="CDD" id="cd16908">
    <property type="entry name" value="YEATS_Yaf9_like"/>
    <property type="match status" value="1"/>
</dbReference>
<dbReference type="GO" id="GO:0046856">
    <property type="term" value="P:phosphatidylinositol dephosphorylation"/>
    <property type="evidence" value="ECO:0007669"/>
    <property type="project" value="InterPro"/>
</dbReference>
<evidence type="ECO:0000256" key="2">
    <source>
        <dbReference type="PROSITE-ProRule" id="PRU00376"/>
    </source>
</evidence>
<dbReference type="PROSITE" id="PS51037">
    <property type="entry name" value="YEATS"/>
    <property type="match status" value="1"/>
</dbReference>
<dbReference type="PROSITE" id="PS50275">
    <property type="entry name" value="SAC"/>
    <property type="match status" value="1"/>
</dbReference>
<sequence length="1406" mass="158637">MRLLYKDNPRTLVLYSETHSLTFRTIPNNNDPKKPLVHLELVPNTHITAKQGYKSLIRKQVYGSLGIINIDNINYLAVITGAILNVANPIRNESIDRIFSVEFISLDNNDWDFVTLDSSGFPISDTDSETGTEDSYGGFPRVPHPCFELQKLLSNGSFYYSNDFDLTSTLQNRGVHSGNTTSATTTTTIDHYEPSYMWNSFIMDEMIKYRSNLDTNTQKTLDQNRFLTTVIRGFAKTVSLQHNAGDCITLISKQSWKRAGTRYNTRGIDDNGSVANYVETEFIYYTPSNNAIFTYVQIRGSVPTFWEQDSKLINPKITLTRSYEATQPIFNLHFKQICEHYGVCHIVDLLSGTKSSEVALSRRYQQLYSSCDWKEELEYTSFDFHQETKASVGGFANATKIIPKLHDSLQQFGWFSYDISESEVVTRQDGIFRVNCLDCLDRTNLIEQVLSRYILENILNNQSPSFGNHQRSAMNIESILNKHNSLWADNGDAISQIYTGTNALKSSFSRSGKMNIAGALSDVTKSVSRMYQNTFVDSKKQSTIDMLLGVDSKILKVRIYDPVNEYITEKLIQEAEKFTKHDKVTVFTTTFNVHAMEPSESIDLSLWLFPQENGQLKPDIIAIGLQELIDLNPGSILTADASSQAQKWAACLTQHLNNNNNSESDQYLLLRTESMTSMALFLYIKKSHINSISQITGSSKKTGMGGMTANKGACAVRFNYGNSSFVLITSHLAAGVSATLERYNDYMSVVSGLKFSRNMQIFDHDYVVWFGDLNYRIEIENGVCRSMIEQQGREGLRELYENSDQLVREMRKNDAVGAFGVFKEGEVGFLPTYKFDTGTNEYDSSEKQRVPSWTDRILYVEPFKKRNKNGIKQLNYNSVMDVMVSDHKPVYSTFECLVKFIDRTKKSTIRKSLYDLYKQQHGSTYDLLSLNDDVSSITSAASSRASSFPPAPEENFAIDTMSDLNLLDDYDPTNPPPKLPSRPTVGSAPKRVPPPPLSRKVLVPINKQQQPSSPARKLPPPPSSYSQLQVPERPLPPASRKVSSPSPAPVTAPSSAQPLHSPPIGFSSAPLVPMKSNSSGPSANGLSPKISPVLPVSAGSIQRRESASSLSASSSPKVFKPLVPTKPKSLTSIKSKESKSEEDDDKEDMKSVSSEPARSVAAPVPPPPRTSTMKSKQTKEEDKRKQRKMSSRRIKHISISVPVLYGNHAYKLTPETRKPTTPPDHTHIWTVFFKPVIGDIDLTPILKKVTFKLHETYENPVRSIETPPYQVTETGWGEFEIIIKLHFNSDLGINEKNFQIFHALKLHPYNPLVPIRENGEVHSVLYDELIFNEPTERLFEILTQKPVNLLSYKLTNPNKRDQEYIRPDEIDELARLDVYINKVKEEIERQTNQYKDLEQEKLALLQ</sequence>
<dbReference type="EMBL" id="JAGSYN010000054">
    <property type="protein sequence ID" value="KAG7665039.1"/>
    <property type="molecule type" value="Genomic_DNA"/>
</dbReference>
<name>A0A8J5QG55_9ASCO</name>
<dbReference type="Pfam" id="PF03366">
    <property type="entry name" value="YEATS"/>
    <property type="match status" value="1"/>
</dbReference>
<keyword evidence="3" id="KW-0175">Coiled coil</keyword>
<keyword evidence="2" id="KW-0539">Nucleus</keyword>
<protein>
    <submittedName>
        <fullName evidence="7">INP53</fullName>
    </submittedName>
</protein>
<dbReference type="InterPro" id="IPR055129">
    <property type="entry name" value="YEATS_dom"/>
</dbReference>
<dbReference type="InterPro" id="IPR046985">
    <property type="entry name" value="IP5"/>
</dbReference>
<dbReference type="Proteomes" id="UP000694255">
    <property type="component" value="Unassembled WGS sequence"/>
</dbReference>
<dbReference type="SMART" id="SM00128">
    <property type="entry name" value="IPPc"/>
    <property type="match status" value="1"/>
</dbReference>
<feature type="region of interest" description="Disordered" evidence="4">
    <location>
        <begin position="965"/>
        <end position="1192"/>
    </location>
</feature>
<reference evidence="7 8" key="1">
    <citation type="journal article" date="2021" name="DNA Res.">
        <title>Genome analysis of Candida subhashii reveals its hybrid nature and dual mitochondrial genome conformations.</title>
        <authorList>
            <person name="Mixao V."/>
            <person name="Hegedusova E."/>
            <person name="Saus E."/>
            <person name="Pryszcz L.P."/>
            <person name="Cillingova A."/>
            <person name="Nosek J."/>
            <person name="Gabaldon T."/>
        </authorList>
    </citation>
    <scope>NUCLEOTIDE SEQUENCE [LARGE SCALE GENOMIC DNA]</scope>
    <source>
        <strain evidence="7 8">CBS 10753</strain>
    </source>
</reference>
<dbReference type="GO" id="GO:0043813">
    <property type="term" value="F:phosphatidylinositol-3,5-bisphosphate 5-phosphatase activity"/>
    <property type="evidence" value="ECO:0007669"/>
    <property type="project" value="TreeGrafter"/>
</dbReference>
<dbReference type="GO" id="GO:0005737">
    <property type="term" value="C:cytoplasm"/>
    <property type="evidence" value="ECO:0007669"/>
    <property type="project" value="TreeGrafter"/>
</dbReference>
<dbReference type="Pfam" id="PF02383">
    <property type="entry name" value="Syja_N"/>
    <property type="match status" value="1"/>
</dbReference>
<feature type="compositionally biased region" description="Low complexity" evidence="4">
    <location>
        <begin position="1043"/>
        <end position="1058"/>
    </location>
</feature>
<keyword evidence="8" id="KW-1185">Reference proteome</keyword>
<dbReference type="RefSeq" id="XP_049265271.1">
    <property type="nucleotide sequence ID" value="XM_049405101.1"/>
</dbReference>
<feature type="domain" description="SAC" evidence="5">
    <location>
        <begin position="149"/>
        <end position="500"/>
    </location>
</feature>
<dbReference type="GO" id="GO:0005634">
    <property type="term" value="C:nucleus"/>
    <property type="evidence" value="ECO:0007669"/>
    <property type="project" value="UniProtKB-SubCell"/>
</dbReference>
<evidence type="ECO:0000259" key="6">
    <source>
        <dbReference type="PROSITE" id="PS51037"/>
    </source>
</evidence>
<comment type="caution">
    <text evidence="7">The sequence shown here is derived from an EMBL/GenBank/DDBJ whole genome shotgun (WGS) entry which is preliminary data.</text>
</comment>
<dbReference type="PANTHER" id="PTHR11200:SF257">
    <property type="entry name" value="PHOSPHOINOSITIDE 5-PHOSPHATASE"/>
    <property type="match status" value="1"/>
</dbReference>
<feature type="domain" description="YEATS" evidence="6">
    <location>
        <begin position="1193"/>
        <end position="1345"/>
    </location>
</feature>
<evidence type="ECO:0000313" key="7">
    <source>
        <dbReference type="EMBL" id="KAG7665039.1"/>
    </source>
</evidence>
<dbReference type="GeneID" id="73468248"/>
<evidence type="ECO:0000313" key="8">
    <source>
        <dbReference type="Proteomes" id="UP000694255"/>
    </source>
</evidence>
<feature type="compositionally biased region" description="Low complexity" evidence="4">
    <location>
        <begin position="1151"/>
        <end position="1162"/>
    </location>
</feature>
<dbReference type="Pfam" id="PF22669">
    <property type="entry name" value="Exo_endo_phos2"/>
    <property type="match status" value="1"/>
</dbReference>
<proteinExistence type="predicted"/>
<feature type="compositionally biased region" description="Polar residues" evidence="4">
    <location>
        <begin position="1075"/>
        <end position="1085"/>
    </location>
</feature>
<organism evidence="7 8">
    <name type="scientific">[Candida] subhashii</name>
    <dbReference type="NCBI Taxonomy" id="561895"/>
    <lineage>
        <taxon>Eukaryota</taxon>
        <taxon>Fungi</taxon>
        <taxon>Dikarya</taxon>
        <taxon>Ascomycota</taxon>
        <taxon>Saccharomycotina</taxon>
        <taxon>Pichiomycetes</taxon>
        <taxon>Debaryomycetaceae</taxon>
        <taxon>Spathaspora</taxon>
    </lineage>
</organism>
<evidence type="ECO:0000256" key="3">
    <source>
        <dbReference type="SAM" id="Coils"/>
    </source>
</evidence>
<comment type="subcellular location">
    <subcellularLocation>
        <location evidence="2">Nucleus</location>
    </subcellularLocation>
</comment>
<accession>A0A8J5QG55</accession>
<gene>
    <name evidence="7" type="ORF">J8A68_001447</name>
</gene>
<dbReference type="PANTHER" id="PTHR11200">
    <property type="entry name" value="INOSITOL 5-PHOSPHATASE"/>
    <property type="match status" value="1"/>
</dbReference>
<dbReference type="GO" id="GO:0004439">
    <property type="term" value="F:phosphatidylinositol-4,5-bisphosphate 5-phosphatase activity"/>
    <property type="evidence" value="ECO:0007669"/>
    <property type="project" value="TreeGrafter"/>
</dbReference>
<dbReference type="GO" id="GO:0016020">
    <property type="term" value="C:membrane"/>
    <property type="evidence" value="ECO:0007669"/>
    <property type="project" value="TreeGrafter"/>
</dbReference>
<keyword evidence="1" id="KW-0378">Hydrolase</keyword>
<dbReference type="OrthoDB" id="405996at2759"/>
<evidence type="ECO:0000259" key="5">
    <source>
        <dbReference type="PROSITE" id="PS50275"/>
    </source>
</evidence>
<evidence type="ECO:0000256" key="4">
    <source>
        <dbReference type="SAM" id="MobiDB-lite"/>
    </source>
</evidence>